<dbReference type="AlphaFoldDB" id="A0A4Y7TS53"/>
<protein>
    <submittedName>
        <fullName evidence="8">Scamp-domain-containing protein</fullName>
    </submittedName>
</protein>
<feature type="region of interest" description="Disordered" evidence="6">
    <location>
        <begin position="44"/>
        <end position="67"/>
    </location>
</feature>
<evidence type="ECO:0000256" key="5">
    <source>
        <dbReference type="SAM" id="Coils"/>
    </source>
</evidence>
<organism evidence="8 9">
    <name type="scientific">Coprinellus micaceus</name>
    <name type="common">Glistening ink-cap mushroom</name>
    <name type="synonym">Coprinus micaceus</name>
    <dbReference type="NCBI Taxonomy" id="71717"/>
    <lineage>
        <taxon>Eukaryota</taxon>
        <taxon>Fungi</taxon>
        <taxon>Dikarya</taxon>
        <taxon>Basidiomycota</taxon>
        <taxon>Agaricomycotina</taxon>
        <taxon>Agaricomycetes</taxon>
        <taxon>Agaricomycetidae</taxon>
        <taxon>Agaricales</taxon>
        <taxon>Agaricineae</taxon>
        <taxon>Psathyrellaceae</taxon>
        <taxon>Coprinellus</taxon>
    </lineage>
</organism>
<dbReference type="Proteomes" id="UP000298030">
    <property type="component" value="Unassembled WGS sequence"/>
</dbReference>
<evidence type="ECO:0000313" key="9">
    <source>
        <dbReference type="Proteomes" id="UP000298030"/>
    </source>
</evidence>
<gene>
    <name evidence="8" type="ORF">FA13DRAFT_1250454</name>
</gene>
<dbReference type="PANTHER" id="PTHR10687:SF90">
    <property type="entry name" value="SECRETORY CARRIER MEMBRANE PROTEIN"/>
    <property type="match status" value="1"/>
</dbReference>
<evidence type="ECO:0000256" key="3">
    <source>
        <dbReference type="ARBA" id="ARBA00022989"/>
    </source>
</evidence>
<feature type="transmembrane region" description="Helical" evidence="7">
    <location>
        <begin position="130"/>
        <end position="151"/>
    </location>
</feature>
<evidence type="ECO:0000256" key="7">
    <source>
        <dbReference type="SAM" id="Phobius"/>
    </source>
</evidence>
<comment type="subcellular location">
    <subcellularLocation>
        <location evidence="1">Membrane</location>
        <topology evidence="1">Multi-pass membrane protein</topology>
    </subcellularLocation>
</comment>
<feature type="transmembrane region" description="Helical" evidence="7">
    <location>
        <begin position="235"/>
        <end position="260"/>
    </location>
</feature>
<feature type="coiled-coil region" evidence="5">
    <location>
        <begin position="69"/>
        <end position="96"/>
    </location>
</feature>
<dbReference type="EMBL" id="QPFP01000006">
    <property type="protein sequence ID" value="TEB36369.1"/>
    <property type="molecule type" value="Genomic_DNA"/>
</dbReference>
<name>A0A4Y7TS53_COPMI</name>
<dbReference type="OrthoDB" id="242866at2759"/>
<keyword evidence="3 7" id="KW-1133">Transmembrane helix</keyword>
<feature type="transmembrane region" description="Helical" evidence="7">
    <location>
        <begin position="192"/>
        <end position="215"/>
    </location>
</feature>
<accession>A0A4Y7TS53</accession>
<dbReference type="GO" id="GO:0055038">
    <property type="term" value="C:recycling endosome membrane"/>
    <property type="evidence" value="ECO:0007669"/>
    <property type="project" value="TreeGrafter"/>
</dbReference>
<evidence type="ECO:0000256" key="1">
    <source>
        <dbReference type="ARBA" id="ARBA00004141"/>
    </source>
</evidence>
<keyword evidence="2 7" id="KW-0812">Transmembrane</keyword>
<sequence length="292" mass="32756">MFAKLVDGCAVRSPQARSDHLLSTDKHNDFDDVMSYAQNPFASSHSLDTNPFDDPPQQSAGGYAEQQRLEELRRREADLERREQELSAKADHIRRNGRNNFPPFFPLIFHSIKDEIPEAGRPTITRLFQLWLVLFGTLIINFVACIFIMTAGANGGGSDLGSSIGYLVFITPTSFLLWYRPIYNGYMKEQALYYYLYFFFGGFHLLFSVYMIIGIPGTGSAGLIRMIGMYGSRFWVAAVLGTVATVGWSVQGAGNAFYYLQIYRHHTAAGHSIEKARGELATHGAKAYFTRG</sequence>
<comment type="caution">
    <text evidence="8">The sequence shown here is derived from an EMBL/GenBank/DDBJ whole genome shotgun (WGS) entry which is preliminary data.</text>
</comment>
<dbReference type="GO" id="GO:0015031">
    <property type="term" value="P:protein transport"/>
    <property type="evidence" value="ECO:0007669"/>
    <property type="project" value="InterPro"/>
</dbReference>
<keyword evidence="4 7" id="KW-0472">Membrane</keyword>
<evidence type="ECO:0000256" key="2">
    <source>
        <dbReference type="ARBA" id="ARBA00022692"/>
    </source>
</evidence>
<evidence type="ECO:0000313" key="8">
    <source>
        <dbReference type="EMBL" id="TEB36369.1"/>
    </source>
</evidence>
<dbReference type="InterPro" id="IPR007273">
    <property type="entry name" value="SCAMP"/>
</dbReference>
<dbReference type="GO" id="GO:0032588">
    <property type="term" value="C:trans-Golgi network membrane"/>
    <property type="evidence" value="ECO:0007669"/>
    <property type="project" value="TreeGrafter"/>
</dbReference>
<dbReference type="PANTHER" id="PTHR10687">
    <property type="entry name" value="SECRETORY CARRIER-ASSOCIATED MEMBRANE PROTEIN SCAMP"/>
    <property type="match status" value="1"/>
</dbReference>
<evidence type="ECO:0000256" key="6">
    <source>
        <dbReference type="SAM" id="MobiDB-lite"/>
    </source>
</evidence>
<feature type="transmembrane region" description="Helical" evidence="7">
    <location>
        <begin position="163"/>
        <end position="180"/>
    </location>
</feature>
<dbReference type="Pfam" id="PF04144">
    <property type="entry name" value="SCAMP"/>
    <property type="match status" value="1"/>
</dbReference>
<proteinExistence type="predicted"/>
<keyword evidence="5" id="KW-0175">Coiled coil</keyword>
<keyword evidence="9" id="KW-1185">Reference proteome</keyword>
<reference evidence="8 9" key="1">
    <citation type="journal article" date="2019" name="Nat. Ecol. Evol.">
        <title>Megaphylogeny resolves global patterns of mushroom evolution.</title>
        <authorList>
            <person name="Varga T."/>
            <person name="Krizsan K."/>
            <person name="Foldi C."/>
            <person name="Dima B."/>
            <person name="Sanchez-Garcia M."/>
            <person name="Sanchez-Ramirez S."/>
            <person name="Szollosi G.J."/>
            <person name="Szarkandi J.G."/>
            <person name="Papp V."/>
            <person name="Albert L."/>
            <person name="Andreopoulos W."/>
            <person name="Angelini C."/>
            <person name="Antonin V."/>
            <person name="Barry K.W."/>
            <person name="Bougher N.L."/>
            <person name="Buchanan P."/>
            <person name="Buyck B."/>
            <person name="Bense V."/>
            <person name="Catcheside P."/>
            <person name="Chovatia M."/>
            <person name="Cooper J."/>
            <person name="Damon W."/>
            <person name="Desjardin D."/>
            <person name="Finy P."/>
            <person name="Geml J."/>
            <person name="Haridas S."/>
            <person name="Hughes K."/>
            <person name="Justo A."/>
            <person name="Karasinski D."/>
            <person name="Kautmanova I."/>
            <person name="Kiss B."/>
            <person name="Kocsube S."/>
            <person name="Kotiranta H."/>
            <person name="LaButti K.M."/>
            <person name="Lechner B.E."/>
            <person name="Liimatainen K."/>
            <person name="Lipzen A."/>
            <person name="Lukacs Z."/>
            <person name="Mihaltcheva S."/>
            <person name="Morgado L.N."/>
            <person name="Niskanen T."/>
            <person name="Noordeloos M.E."/>
            <person name="Ohm R.A."/>
            <person name="Ortiz-Santana B."/>
            <person name="Ovrebo C."/>
            <person name="Racz N."/>
            <person name="Riley R."/>
            <person name="Savchenko A."/>
            <person name="Shiryaev A."/>
            <person name="Soop K."/>
            <person name="Spirin V."/>
            <person name="Szebenyi C."/>
            <person name="Tomsovsky M."/>
            <person name="Tulloss R.E."/>
            <person name="Uehling J."/>
            <person name="Grigoriev I.V."/>
            <person name="Vagvolgyi C."/>
            <person name="Papp T."/>
            <person name="Martin F.M."/>
            <person name="Miettinen O."/>
            <person name="Hibbett D.S."/>
            <person name="Nagy L.G."/>
        </authorList>
    </citation>
    <scope>NUCLEOTIDE SEQUENCE [LARGE SCALE GENOMIC DNA]</scope>
    <source>
        <strain evidence="8 9">FP101781</strain>
    </source>
</reference>
<evidence type="ECO:0000256" key="4">
    <source>
        <dbReference type="ARBA" id="ARBA00023136"/>
    </source>
</evidence>